<dbReference type="CDD" id="cd03048">
    <property type="entry name" value="GST_N_Ure2p_like"/>
    <property type="match status" value="1"/>
</dbReference>
<dbReference type="OrthoDB" id="422574at2759"/>
<dbReference type="SUPFAM" id="SSF52833">
    <property type="entry name" value="Thioredoxin-like"/>
    <property type="match status" value="1"/>
</dbReference>
<feature type="domain" description="GST N-terminal" evidence="3">
    <location>
        <begin position="1"/>
        <end position="85"/>
    </location>
</feature>
<dbReference type="AlphaFoldDB" id="A0A4P9XB08"/>
<dbReference type="SFLD" id="SFLDG00358">
    <property type="entry name" value="Main_(cytGST)"/>
    <property type="match status" value="1"/>
</dbReference>
<dbReference type="InterPro" id="IPR040079">
    <property type="entry name" value="Glutathione_S-Trfase"/>
</dbReference>
<dbReference type="InterPro" id="IPR010987">
    <property type="entry name" value="Glutathione-S-Trfase_C-like"/>
</dbReference>
<dbReference type="SFLD" id="SFLDG01151">
    <property type="entry name" value="Main.2:_Nu-like"/>
    <property type="match status" value="1"/>
</dbReference>
<dbReference type="InterPro" id="IPR036282">
    <property type="entry name" value="Glutathione-S-Trfase_C_sf"/>
</dbReference>
<dbReference type="SUPFAM" id="SSF47616">
    <property type="entry name" value="GST C-terminal domain-like"/>
    <property type="match status" value="1"/>
</dbReference>
<sequence length="252" mass="29082">MPDITLYTLPTANNAKISSLLELLNISYEYRFLDVSKMEHKEPWFLKICPNGRIPAIIDHRRNNFAVWESGAIMLYLAENYDTEGRYLPKDPKARSEVIQWIFFVNTGLALTLGQLSHFLNNAPEQVPYAIQRYSDEVTRLFKVLEDRLEGREYLVGNTLTIADINALPVVRTTVVVGFTLAPFPRLQAWTERVRADPQILKSLRPPSGEPDMIEQLEQDITKKEVIFGPSRKIIEQQFKQERILLAQYCNV</sequence>
<dbReference type="Gene3D" id="3.40.30.10">
    <property type="entry name" value="Glutaredoxin"/>
    <property type="match status" value="1"/>
</dbReference>
<dbReference type="InterPro" id="IPR004046">
    <property type="entry name" value="GST_C"/>
</dbReference>
<evidence type="ECO:0000313" key="6">
    <source>
        <dbReference type="Proteomes" id="UP000274922"/>
    </source>
</evidence>
<evidence type="ECO:0000256" key="2">
    <source>
        <dbReference type="RuleBase" id="RU003494"/>
    </source>
</evidence>
<reference evidence="6" key="1">
    <citation type="journal article" date="2018" name="Nat. Microbiol.">
        <title>Leveraging single-cell genomics to expand the fungal tree of life.</title>
        <authorList>
            <person name="Ahrendt S.R."/>
            <person name="Quandt C.A."/>
            <person name="Ciobanu D."/>
            <person name="Clum A."/>
            <person name="Salamov A."/>
            <person name="Andreopoulos B."/>
            <person name="Cheng J.F."/>
            <person name="Woyke T."/>
            <person name="Pelin A."/>
            <person name="Henrissat B."/>
            <person name="Reynolds N.K."/>
            <person name="Benny G.L."/>
            <person name="Smith M.E."/>
            <person name="James T.Y."/>
            <person name="Grigoriev I.V."/>
        </authorList>
    </citation>
    <scope>NUCLEOTIDE SEQUENCE [LARGE SCALE GENOMIC DNA]</scope>
    <source>
        <strain evidence="6">ATCC 52028</strain>
    </source>
</reference>
<dbReference type="PROSITE" id="PS50405">
    <property type="entry name" value="GST_CTER"/>
    <property type="match status" value="1"/>
</dbReference>
<dbReference type="STRING" id="1555241.A0A4P9XB08"/>
<dbReference type="EMBL" id="ML014141">
    <property type="protein sequence ID" value="RKP02546.1"/>
    <property type="molecule type" value="Genomic_DNA"/>
</dbReference>
<keyword evidence="6" id="KW-1185">Reference proteome</keyword>
<dbReference type="InterPro" id="IPR036249">
    <property type="entry name" value="Thioredoxin-like_sf"/>
</dbReference>
<dbReference type="InterPro" id="IPR004045">
    <property type="entry name" value="Glutathione_S-Trfase_N"/>
</dbReference>
<dbReference type="PROSITE" id="PS50404">
    <property type="entry name" value="GST_NTER"/>
    <property type="match status" value="1"/>
</dbReference>
<dbReference type="Pfam" id="PF02798">
    <property type="entry name" value="GST_N"/>
    <property type="match status" value="1"/>
</dbReference>
<dbReference type="PANTHER" id="PTHR44051">
    <property type="entry name" value="GLUTATHIONE S-TRANSFERASE-RELATED"/>
    <property type="match status" value="1"/>
</dbReference>
<dbReference type="Pfam" id="PF00043">
    <property type="entry name" value="GST_C"/>
    <property type="match status" value="1"/>
</dbReference>
<evidence type="ECO:0000259" key="4">
    <source>
        <dbReference type="PROSITE" id="PS50405"/>
    </source>
</evidence>
<dbReference type="Proteomes" id="UP000274922">
    <property type="component" value="Unassembled WGS sequence"/>
</dbReference>
<gene>
    <name evidence="5" type="ORF">CXG81DRAFT_24832</name>
</gene>
<accession>A0A4P9XB08</accession>
<protein>
    <recommendedName>
        <fullName evidence="7">Glutathione S-transferase</fullName>
    </recommendedName>
</protein>
<name>A0A4P9XB08_9FUNG</name>
<feature type="domain" description="GST C-terminal" evidence="4">
    <location>
        <begin position="91"/>
        <end position="221"/>
    </location>
</feature>
<dbReference type="SFLD" id="SFLDS00019">
    <property type="entry name" value="Glutathione_Transferase_(cytos"/>
    <property type="match status" value="1"/>
</dbReference>
<evidence type="ECO:0000259" key="3">
    <source>
        <dbReference type="PROSITE" id="PS50404"/>
    </source>
</evidence>
<organism evidence="5 6">
    <name type="scientific">Caulochytrium protostelioides</name>
    <dbReference type="NCBI Taxonomy" id="1555241"/>
    <lineage>
        <taxon>Eukaryota</taxon>
        <taxon>Fungi</taxon>
        <taxon>Fungi incertae sedis</taxon>
        <taxon>Chytridiomycota</taxon>
        <taxon>Chytridiomycota incertae sedis</taxon>
        <taxon>Chytridiomycetes</taxon>
        <taxon>Caulochytriales</taxon>
        <taxon>Caulochytriaceae</taxon>
        <taxon>Caulochytrium</taxon>
    </lineage>
</organism>
<dbReference type="PANTHER" id="PTHR44051:SF8">
    <property type="entry name" value="GLUTATHIONE S-TRANSFERASE GSTA"/>
    <property type="match status" value="1"/>
</dbReference>
<evidence type="ECO:0000256" key="1">
    <source>
        <dbReference type="ARBA" id="ARBA00007409"/>
    </source>
</evidence>
<proteinExistence type="inferred from homology"/>
<comment type="similarity">
    <text evidence="1 2">Belongs to the GST superfamily.</text>
</comment>
<dbReference type="Gene3D" id="1.20.1050.10">
    <property type="match status" value="1"/>
</dbReference>
<evidence type="ECO:0000313" key="5">
    <source>
        <dbReference type="EMBL" id="RKP02546.1"/>
    </source>
</evidence>
<evidence type="ECO:0008006" key="7">
    <source>
        <dbReference type="Google" id="ProtNLM"/>
    </source>
</evidence>